<keyword evidence="1" id="KW-1133">Transmembrane helix</keyword>
<feature type="transmembrane region" description="Helical" evidence="1">
    <location>
        <begin position="43"/>
        <end position="64"/>
    </location>
</feature>
<sequence length="142" mass="14145">MRTNLSGRIAALLLGLEGIGLAALTVREVLAIVAGDTGSIESAIALAVLTLVGAAAVMAFSVAIWRGQSWGRSGGIVTQLLILAVAFGAATGSFADPSIALALAVPALLTLVLLVLAVRDAGRAARRQDGSADDEAPGAASR</sequence>
<dbReference type="RefSeq" id="WP_349426832.1">
    <property type="nucleotide sequence ID" value="NZ_CP151632.1"/>
</dbReference>
<protein>
    <submittedName>
        <fullName evidence="2">Histidine kinase</fullName>
    </submittedName>
</protein>
<dbReference type="GO" id="GO:0016301">
    <property type="term" value="F:kinase activity"/>
    <property type="evidence" value="ECO:0007669"/>
    <property type="project" value="UniProtKB-KW"/>
</dbReference>
<keyword evidence="1" id="KW-0472">Membrane</keyword>
<evidence type="ECO:0000256" key="1">
    <source>
        <dbReference type="SAM" id="Phobius"/>
    </source>
</evidence>
<organism evidence="2">
    <name type="scientific">Microbacterium sp. LWS13-1.2</name>
    <dbReference type="NCBI Taxonomy" id="3135264"/>
    <lineage>
        <taxon>Bacteria</taxon>
        <taxon>Bacillati</taxon>
        <taxon>Actinomycetota</taxon>
        <taxon>Actinomycetes</taxon>
        <taxon>Micrococcales</taxon>
        <taxon>Microbacteriaceae</taxon>
        <taxon>Microbacterium</taxon>
    </lineage>
</organism>
<accession>A0AAU6SGJ8</accession>
<feature type="transmembrane region" description="Helical" evidence="1">
    <location>
        <begin position="100"/>
        <end position="118"/>
    </location>
</feature>
<keyword evidence="2" id="KW-0418">Kinase</keyword>
<dbReference type="AlphaFoldDB" id="A0AAU6SGJ8"/>
<evidence type="ECO:0000313" key="2">
    <source>
        <dbReference type="EMBL" id="WZO36030.1"/>
    </source>
</evidence>
<keyword evidence="2" id="KW-0808">Transferase</keyword>
<gene>
    <name evidence="2" type="ORF">MRBLWS13_003746</name>
</gene>
<dbReference type="EMBL" id="CP151632">
    <property type="protein sequence ID" value="WZO36030.1"/>
    <property type="molecule type" value="Genomic_DNA"/>
</dbReference>
<feature type="transmembrane region" description="Helical" evidence="1">
    <location>
        <begin position="76"/>
        <end position="94"/>
    </location>
</feature>
<proteinExistence type="predicted"/>
<reference evidence="2" key="1">
    <citation type="submission" date="2024-04" db="EMBL/GenBank/DDBJ databases">
        <authorList>
            <person name="Roder T."/>
            <person name="Oberhansli S."/>
            <person name="Kreuzer M."/>
        </authorList>
    </citation>
    <scope>NUCLEOTIDE SEQUENCE</scope>
    <source>
        <strain evidence="2">LWS13-1.2</strain>
    </source>
</reference>
<name>A0AAU6SGJ8_9MICO</name>
<keyword evidence="1" id="KW-0812">Transmembrane</keyword>